<feature type="repeat" description="ANK" evidence="3">
    <location>
        <begin position="7"/>
        <end position="39"/>
    </location>
</feature>
<dbReference type="Gene3D" id="1.25.40.20">
    <property type="entry name" value="Ankyrin repeat-containing domain"/>
    <property type="match status" value="2"/>
</dbReference>
<name>A0A168G801_CORDF</name>
<evidence type="ECO:0000256" key="3">
    <source>
        <dbReference type="PROSITE-ProRule" id="PRU00023"/>
    </source>
</evidence>
<gene>
    <name evidence="4" type="ORF">LEL_05831</name>
</gene>
<evidence type="ECO:0000256" key="2">
    <source>
        <dbReference type="ARBA" id="ARBA00023043"/>
    </source>
</evidence>
<feature type="repeat" description="ANK" evidence="3">
    <location>
        <begin position="75"/>
        <end position="107"/>
    </location>
</feature>
<feature type="repeat" description="ANK" evidence="3">
    <location>
        <begin position="42"/>
        <end position="74"/>
    </location>
</feature>
<organism evidence="4 5">
    <name type="scientific">Akanthomyces lecanii RCEF 1005</name>
    <dbReference type="NCBI Taxonomy" id="1081108"/>
    <lineage>
        <taxon>Eukaryota</taxon>
        <taxon>Fungi</taxon>
        <taxon>Dikarya</taxon>
        <taxon>Ascomycota</taxon>
        <taxon>Pezizomycotina</taxon>
        <taxon>Sordariomycetes</taxon>
        <taxon>Hypocreomycetidae</taxon>
        <taxon>Hypocreales</taxon>
        <taxon>Cordycipitaceae</taxon>
        <taxon>Akanthomyces</taxon>
        <taxon>Cordyceps confragosa</taxon>
    </lineage>
</organism>
<protein>
    <submittedName>
        <fullName evidence="4">Ankyrin repeat-containing domain protein</fullName>
    </submittedName>
</protein>
<dbReference type="PANTHER" id="PTHR24198:SF165">
    <property type="entry name" value="ANKYRIN REPEAT-CONTAINING PROTEIN-RELATED"/>
    <property type="match status" value="1"/>
</dbReference>
<dbReference type="EMBL" id="AZHF01000004">
    <property type="protein sequence ID" value="OAA76147.1"/>
    <property type="molecule type" value="Genomic_DNA"/>
</dbReference>
<dbReference type="SUPFAM" id="SSF48403">
    <property type="entry name" value="Ankyrin repeat"/>
    <property type="match status" value="1"/>
</dbReference>
<dbReference type="OrthoDB" id="4860873at2759"/>
<feature type="repeat" description="ANK" evidence="3">
    <location>
        <begin position="210"/>
        <end position="242"/>
    </location>
</feature>
<proteinExistence type="predicted"/>
<evidence type="ECO:0000313" key="5">
    <source>
        <dbReference type="Proteomes" id="UP000076881"/>
    </source>
</evidence>
<comment type="caution">
    <text evidence="4">The sequence shown here is derived from an EMBL/GenBank/DDBJ whole genome shotgun (WGS) entry which is preliminary data.</text>
</comment>
<dbReference type="PROSITE" id="PS50297">
    <property type="entry name" value="ANK_REP_REGION"/>
    <property type="match status" value="5"/>
</dbReference>
<accession>A0A168G801</accession>
<dbReference type="PANTHER" id="PTHR24198">
    <property type="entry name" value="ANKYRIN REPEAT AND PROTEIN KINASE DOMAIN-CONTAINING PROTEIN"/>
    <property type="match status" value="1"/>
</dbReference>
<keyword evidence="2 3" id="KW-0040">ANK repeat</keyword>
<dbReference type="Pfam" id="PF12796">
    <property type="entry name" value="Ank_2"/>
    <property type="match status" value="3"/>
</dbReference>
<evidence type="ECO:0000313" key="4">
    <source>
        <dbReference type="EMBL" id="OAA76147.1"/>
    </source>
</evidence>
<dbReference type="PROSITE" id="PS50088">
    <property type="entry name" value="ANK_REPEAT"/>
    <property type="match status" value="6"/>
</dbReference>
<evidence type="ECO:0000256" key="1">
    <source>
        <dbReference type="ARBA" id="ARBA00022737"/>
    </source>
</evidence>
<dbReference type="STRING" id="1081108.A0A168G801"/>
<dbReference type="AlphaFoldDB" id="A0A168G801"/>
<dbReference type="SMART" id="SM00248">
    <property type="entry name" value="ANK"/>
    <property type="match status" value="8"/>
</dbReference>
<feature type="repeat" description="ANK" evidence="3">
    <location>
        <begin position="142"/>
        <end position="174"/>
    </location>
</feature>
<keyword evidence="1" id="KW-0677">Repeat</keyword>
<sequence length="390" mass="42180">MSSRDYFDYTPLVLAIDSGQIQAVEALLAGGAKVDEVREPDDEKPPLCVAAELGHLEIAALLIEHGADIEATDKWDSPPLLTASLDGHVDIVKLLLGKGANAAKVTRMGWTALQAASTGGHLEVARRLLEEEGCCVARDDASRWSPMHDASAGGNLDVVKLLMEHGRSASKGSDRTGLTALHAAASNGLIGMIEFLLGTPGVEIDARDHTGRTPLFLAARAGKIKAVKKLLEYGAAIDAKDIYDASPIFAAARNNHRFAAQFLLQRDPHLIKAKDIFGRTPYWWASRFGGTELNRAFEDAALQNDIRVPSDTLYTGPNESSMFSQNRGFCDVCIMCVDDCKTAAHCIACKGDEFMICARCVDDGMACLDRAHVVDKWEMQDGCFDCRSSL</sequence>
<dbReference type="InterPro" id="IPR002110">
    <property type="entry name" value="Ankyrin_rpt"/>
</dbReference>
<keyword evidence="5" id="KW-1185">Reference proteome</keyword>
<dbReference type="Proteomes" id="UP000076881">
    <property type="component" value="Unassembled WGS sequence"/>
</dbReference>
<feature type="repeat" description="ANK" evidence="3">
    <location>
        <begin position="176"/>
        <end position="209"/>
    </location>
</feature>
<dbReference type="InterPro" id="IPR036770">
    <property type="entry name" value="Ankyrin_rpt-contain_sf"/>
</dbReference>
<reference evidence="4 5" key="1">
    <citation type="journal article" date="2016" name="Genome Biol. Evol.">
        <title>Divergent and convergent evolution of fungal pathogenicity.</title>
        <authorList>
            <person name="Shang Y."/>
            <person name="Xiao G."/>
            <person name="Zheng P."/>
            <person name="Cen K."/>
            <person name="Zhan S."/>
            <person name="Wang C."/>
        </authorList>
    </citation>
    <scope>NUCLEOTIDE SEQUENCE [LARGE SCALE GENOMIC DNA]</scope>
    <source>
        <strain evidence="4 5">RCEF 1005</strain>
    </source>
</reference>